<dbReference type="AlphaFoldDB" id="A0A5M9ZKJ0"/>
<organism evidence="1 2">
    <name type="scientific">Bifidobacterium myosotis</name>
    <dbReference type="NCBI Taxonomy" id="1630166"/>
    <lineage>
        <taxon>Bacteria</taxon>
        <taxon>Bacillati</taxon>
        <taxon>Actinomycetota</taxon>
        <taxon>Actinomycetes</taxon>
        <taxon>Bifidobacteriales</taxon>
        <taxon>Bifidobacteriaceae</taxon>
        <taxon>Bifidobacterium</taxon>
    </lineage>
</organism>
<gene>
    <name evidence="1" type="ORF">EMO91_06760</name>
</gene>
<name>A0A5M9ZKJ0_9BIFI</name>
<dbReference type="Proteomes" id="UP000410049">
    <property type="component" value="Unassembled WGS sequence"/>
</dbReference>
<proteinExistence type="predicted"/>
<comment type="caution">
    <text evidence="1">The sequence shown here is derived from an EMBL/GenBank/DDBJ whole genome shotgun (WGS) entry which is preliminary data.</text>
</comment>
<protein>
    <submittedName>
        <fullName evidence="1">Uncharacterized protein</fullName>
    </submittedName>
</protein>
<accession>A0A5M9ZKJ0</accession>
<sequence length="77" mass="8696">MTVDEYGNPMIRFDALTDDTDVPVEAKAFRDGTVQIMTGFSFGSLTRVQALEFSKWIVEAVDSTASEHERKDNRDVH</sequence>
<evidence type="ECO:0000313" key="2">
    <source>
        <dbReference type="Proteomes" id="UP000410049"/>
    </source>
</evidence>
<dbReference type="EMBL" id="RZUH01000004">
    <property type="protein sequence ID" value="KAA8828136.1"/>
    <property type="molecule type" value="Genomic_DNA"/>
</dbReference>
<dbReference type="RefSeq" id="WP_150379302.1">
    <property type="nucleotide sequence ID" value="NZ_RZUH01000004.1"/>
</dbReference>
<evidence type="ECO:0000313" key="1">
    <source>
        <dbReference type="EMBL" id="KAA8828136.1"/>
    </source>
</evidence>
<reference evidence="1 2" key="1">
    <citation type="journal article" date="2019" name="Syst. Appl. Microbiol.">
        <title>Characterization of Bifidobacterium species in feaces of the Egyptian fruit bat: Description of B. vespertilionis sp. nov. and B. rousetti sp. nov.</title>
        <authorList>
            <person name="Modesto M."/>
            <person name="Satti M."/>
            <person name="Watanabe K."/>
            <person name="Puglisi E."/>
            <person name="Morelli L."/>
            <person name="Huang C.-H."/>
            <person name="Liou J.-S."/>
            <person name="Miyashita M."/>
            <person name="Tamura T."/>
            <person name="Saito S."/>
            <person name="Mori K."/>
            <person name="Huang L."/>
            <person name="Sciavilla P."/>
            <person name="Sandri C."/>
            <person name="Spiezio C."/>
            <person name="Vitali F."/>
            <person name="Cavalieri D."/>
            <person name="Perpetuini G."/>
            <person name="Tofalo R."/>
            <person name="Bonetti A."/>
            <person name="Arita M."/>
            <person name="Mattarelli P."/>
        </authorList>
    </citation>
    <scope>NUCLEOTIDE SEQUENCE [LARGE SCALE GENOMIC DNA]</scope>
    <source>
        <strain evidence="1 2">RST17</strain>
    </source>
</reference>